<sequence>MSKSDNKTQQTNESVDEYLLKIGDEQKRADAFKIKEMIERLSGEPAKMWGSSIIGCGTYHYKYESGREGDFMRVGFAPRKANLVVYIMSGFKEYDALLEKLGKHKTGKSCLYIKRLSDIDESVLEELITLSLAYMAKKYPEQ</sequence>
<dbReference type="KEGG" id="mmyr:MXMO3_01972"/>
<feature type="domain" description="YdhG-like" evidence="1">
    <location>
        <begin position="27"/>
        <end position="129"/>
    </location>
</feature>
<dbReference type="Proteomes" id="UP000258927">
    <property type="component" value="Chromosome"/>
</dbReference>
<dbReference type="SUPFAM" id="SSF159888">
    <property type="entry name" value="YdhG-like"/>
    <property type="match status" value="1"/>
</dbReference>
<dbReference type="RefSeq" id="WP_117396772.1">
    <property type="nucleotide sequence ID" value="NZ_CP021330.1"/>
</dbReference>
<organism evidence="2 3">
    <name type="scientific">Maritalea myrionectae</name>
    <dbReference type="NCBI Taxonomy" id="454601"/>
    <lineage>
        <taxon>Bacteria</taxon>
        <taxon>Pseudomonadati</taxon>
        <taxon>Pseudomonadota</taxon>
        <taxon>Alphaproteobacteria</taxon>
        <taxon>Hyphomicrobiales</taxon>
        <taxon>Devosiaceae</taxon>
        <taxon>Maritalea</taxon>
    </lineage>
</organism>
<evidence type="ECO:0000313" key="2">
    <source>
        <dbReference type="EMBL" id="AVX04496.1"/>
    </source>
</evidence>
<name>A0A2R4MF27_9HYPH</name>
<accession>A0A2R4MF27</accession>
<reference evidence="2 3" key="1">
    <citation type="submission" date="2017-05" db="EMBL/GenBank/DDBJ databases">
        <title>Genome Analysis of Maritalea myrionectae HL2708#5.</title>
        <authorList>
            <consortium name="Cotde Inc.-PKNU"/>
            <person name="Jang D."/>
            <person name="Oh H.-M."/>
        </authorList>
    </citation>
    <scope>NUCLEOTIDE SEQUENCE [LARGE SCALE GENOMIC DNA]</scope>
    <source>
        <strain evidence="2 3">HL2708#5</strain>
    </source>
</reference>
<protein>
    <recommendedName>
        <fullName evidence="1">YdhG-like domain-containing protein</fullName>
    </recommendedName>
</protein>
<gene>
    <name evidence="2" type="ORF">MXMO3_01972</name>
</gene>
<dbReference type="Pfam" id="PF08818">
    <property type="entry name" value="DUF1801"/>
    <property type="match status" value="1"/>
</dbReference>
<dbReference type="EMBL" id="CP021330">
    <property type="protein sequence ID" value="AVX04496.1"/>
    <property type="molecule type" value="Genomic_DNA"/>
</dbReference>
<dbReference type="InterPro" id="IPR014922">
    <property type="entry name" value="YdhG-like"/>
</dbReference>
<dbReference type="AlphaFoldDB" id="A0A2R4MF27"/>
<evidence type="ECO:0000313" key="3">
    <source>
        <dbReference type="Proteomes" id="UP000258927"/>
    </source>
</evidence>
<proteinExistence type="predicted"/>
<dbReference type="STRING" id="1122213.GCA_000423365_02272"/>
<evidence type="ECO:0000259" key="1">
    <source>
        <dbReference type="Pfam" id="PF08818"/>
    </source>
</evidence>
<keyword evidence="3" id="KW-1185">Reference proteome</keyword>